<evidence type="ECO:0000313" key="3">
    <source>
        <dbReference type="EMBL" id="EFJ10566.1"/>
    </source>
</evidence>
<dbReference type="HOGENOM" id="CLU_000113_0_0_1"/>
<dbReference type="InterPro" id="IPR013083">
    <property type="entry name" value="Znf_RING/FYVE/PHD"/>
</dbReference>
<dbReference type="InterPro" id="IPR058210">
    <property type="entry name" value="SACS/Nov_dom"/>
</dbReference>
<dbReference type="Gene3D" id="3.30.40.10">
    <property type="entry name" value="Zinc/RING finger domain, C3HC4 (zinc finger)"/>
    <property type="match status" value="1"/>
</dbReference>
<keyword evidence="1" id="KW-0863">Zinc-finger</keyword>
<protein>
    <recommendedName>
        <fullName evidence="2">RING-type domain-containing protein</fullName>
    </recommendedName>
</protein>
<dbReference type="SUPFAM" id="SSF57850">
    <property type="entry name" value="RING/U-box"/>
    <property type="match status" value="1"/>
</dbReference>
<accession>D8SYQ4</accession>
<dbReference type="SMART" id="SM00184">
    <property type="entry name" value="RING"/>
    <property type="match status" value="1"/>
</dbReference>
<dbReference type="Gramene" id="EFJ10566">
    <property type="protein sequence ID" value="EFJ10566"/>
    <property type="gene ID" value="SELMODRAFT_159510"/>
</dbReference>
<dbReference type="PANTHER" id="PTHR15600">
    <property type="entry name" value="SACSIN"/>
    <property type="match status" value="1"/>
</dbReference>
<name>D8SYQ4_SELML</name>
<dbReference type="FunCoup" id="D8SYQ4">
    <property type="interactions" value="1389"/>
</dbReference>
<dbReference type="InterPro" id="IPR036890">
    <property type="entry name" value="HATPase_C_sf"/>
</dbReference>
<dbReference type="InterPro" id="IPR001841">
    <property type="entry name" value="Znf_RING"/>
</dbReference>
<dbReference type="GO" id="GO:0008270">
    <property type="term" value="F:zinc ion binding"/>
    <property type="evidence" value="ECO:0007669"/>
    <property type="project" value="UniProtKB-KW"/>
</dbReference>
<sequence>MEDFGQKVDLTQRIREVLLNYPEGTTILKEMIQNADDAGASQVCFCVDRRRHAVDSLVSPPLAQWQGPALLAYNNAAFTEEDFQSISRIGDSKKRGQAWKTGRFGIGFNSVYHLSDLPSFVSGSHVVFFDPQCQFLPSVSSLNPGKRIDFVASTALENFPDQFSPYCVFGCDMRRPFGGTLFRFPLRSAEQAATSKLSKQSYTSTDMLELLRDLYHEIVQVMLFLKNVERVEFYEWSAGSSSPTLLYSCAVRLPTSEIRSHRQLFLRLSKGKDAAASEETKDVFRLELVTNAYTGADSGKESLSSFLISQAMGSSASRIGALATNAFKSYGLRLLPWASVAASILPGKVSIYCLLVEGRAFCFLPLPIKTGMPFHVNGYFELSANRRDIWHGSDMDRMGKLRSDWNQCVLEDVAALCLRQLLLEARKLGPGATYSSMWPLGNSGAPWIKLVQHFYRSIAAEPLLHSRVAEGKWLSPMGVLFHDEEYEKAEVLADALVADGLPLVRLPKPLRDAVFKFCDAEFKVVTPFSVRTHFLKSKRQKGPAERSHLFAILDYCLSDLVDEEAAEHLRRLPLVPLQSLGTGRFALKGEECSYFLCTALEIRLFKGIPDKLVDENLPPGLVARLNNIARTGRSNICLIDDTTLAEILQYVLPPEWKNGGEVRWQPGLRKQPSKEWLGFFWEHLAAQQRDLSKLQQWPILPTTTGTLRRPVRFSGILKGGKISSSLEGVFIKAGCLFLDTQVTLDHPQLSRYVLDPTVAEVLDAIGFSAANNLSKLAESFTALSGLERRELRAFLYDVCWGSRNEMNESRLQIFKTLPIFEAYRDLGTRDLVFVSLEGGKKFLPPSGVDETLLGPDCLHSSGSREHEVLTQLLDVMQLKKADFFKWRILSDISNLPTELRDLSMLQILRELPELSVEDRSLVGILKKLSFVPTGAGKLRAPDALYDPEIPELVSILDSQQFFPSPDYSSPDVLQSLRHLGLRSSVTPDTILASARAIEGLSASVPDQATLRGRVLLSYLDKNASKWLQEAGTNWILSILQGEKDSTLSKFWSELANICWCPVLLEPPHDQMPWPVVSQSLAPPRLVRLPSDIWLVSATMRILDGQCDSPGLCQRLGWNSKLSGNILAAQLLELGKGDNFKLRKILATTVPKIYSMLSDMLGSDEMEIVKAILEDRSWIWVGSRFAMAREVVFDGALHLTPYLHVVPADLAAFKELFLELGVKESLDPAGYSTILAVIASEKCGDPLDSRQLAAAIWIVQHLADTNFGEQGKEIVIPDCDGILLPSSQLVYNDAPWLVASKDIPNKKLVHSKISNDVAEKVGIASVRESLLAKSADFVDLGLHGGMEAFGQSESLTSRLKHIVEMYADGPGTLFELLQNADDAGATEVSFLLDKSSFGTNSVLSRQMADWQGPALYCYNDSVFKPEDFYAISRIGQNSKLDKPSAIGRFGLGFNSVYHFTDVPSFVSGSTIVLLDPHAGNLPGISPAQPGLKINFVGKELLKQFPDQFESFLLFGCDLQKPFLGTLFRFPLRTTVTAARSEIKQDPYQPEDVVTLFSALKKSAGEVLLFLRHVTSIKLYVRDGLHAEAQEIFKVHRENADYQETSLYEFVTGNTRQKYDKEQFVKRLEKTADKQLPWCCGKIRIEVAAPDDNSSSSWLICSSVGGGNAKEFAISPANRSRGFVPWAGIAARMSEDGSNEVKEDERGPVSVEGRAFCFLPLPVVVGLPIHVNGYFELSANRRDIWYGGDMVGGGKLRSQWNSFLLQDAAAPAYARLLHRASRELGPSASYSSLWPTQSVGEPWKQLVTQVYKAVIDLEVPVLFTTLRGGKWISAKQAVFPDFSFPEMTELGNALVEIGLPLISVPEAVTTRFREVCPSLKFFSPRLLQRLLIASRRTLERRISILALKYSLSDVQSSADESKLYGLALVLLSDGSFGTLNSRSTGEKIILAGGDDHRLLKDALPHMLVDPEVGEDISLKMTDMAANAVSNVYVMTPLILQELLPLVLPLEWSGQDIVTWTPGTRGHPSTDWMLLFWHYIARHRESLSNFESWPLLPTTDDKLVRLYKGGSIIVNDGWSENMTSLLQKSGCFLLKGDLPVQLRDHVQAASAHGILLAFFAAAGGNLKMVPTLLRDCSAFEVRELRHFLFQEKWFALGQMDAVQLQVLKMLRLFESGGDFICIAESEQLIAPDGIDGQLLADMFIQAETGKEEHILQTYLGLKKVDKKDYFASYFVDCIKQVSEGDRMKAFLKVSKELALFIGEMEEAALASLSQLAFVPTGSNAIEAPERLYDPRISELLTLLDRKAFFPAHEFQAADLLDVLVVLGLRKSLKQEGLLDSARSVGMISATDDSEASRRGKALLAHMDGLAVSDESVPVVGTSLSDIDSHFWVELSSISWCPVRGTSPNQLLPWLPGQLPLVASPKLVRPASDIWLVSGAMRILDGDCSSFLREKLGWTQTLKANVLAHQLIELSKRYSRDVLDEETTLTLSSSVKDIYKLLQGFSKSDEMLIIQSMVEGHAWLWIGDGFIRAKEAAFDSPAHFYPYLHVLPVDFLEFKELFTKLGVRETFSAGDYVSILERVAADVKGDALSPEQLTFVLSVLGTLSEVLETADRSIYESILIPDAASQLVPAKALVYNDAPWLSEDGSQAGGLRLVHPDVDNNLARQLGARSLRYLSVVDQEMTSSLPCLGIGKINELLAKFGAGGDEEMLLFDLLEVADCCQARKVHFVYDQTDHPKQSLLQPNMSDFQGPALLVAFEGVNLTTEEICSLHTSPPVKFHGRACRYGTGLFGSYQITDLLMVISMGCLYLFDPSGQVLAPALADGRKDPTGNPIGKAFSLQGTGLSERFSDQFHPFNLNEELSLDSTSVTFFRLPLHPGKANIAEKVPNMFHSLKKYASTSILFLKSVEKVVISEQTIIEPFHEVFSVSVGSAFAALRHPFQEKNWRKFQLSNFFGSSNTVTKTHTIDVFLKEDGNTRMTKWLVVQSLSSGQTRDMALDRRYLHYQLTPIAGVAACISVDGRMIEEAVCSHNSILCPLPVTLNFNIPVTIFGNFLPFTAGGRYCFDESLGEYPVKVGMLGSHSGPGFSDDILRATWNRQLLSCVSHSYIELLQELQHLQLIGQAGSSEGSSSWSFYSLWPRSAAATSSNDSRCLAKWLIKPMYARLVDMPLWELHGGSGMVKYSDGVFVAPSGQGVAPKASVSDFLKSHHRIFTVPWELGKEVEGAVGVPMKELKPQALRALMKVPSVAAAVQSLTTQIDLLEYCCMDAVQQSFDVTTEGGVPDDLELSNTVLAELKGVTCPTANEFMVKLGTLEVWVASREEQLLLPACMKRFLHPLCLERPLLAALFYNKAFQRRMNLRPFSPQVIAANIWTVLPRSWASASTPSVDWNQQEPSAEWIRNLWTNVDPTSVEDLSLLSAMPLIPATIDSRNALVRVGQSKLTFVPPLTLSTDEETNGDFSKACARALAEVDEGYPWLVSVLGKLGVPVYHSDFTDCRALQCCLSEPGNPLVDIVVSKFLALEQAGFWLAREASLSPDECKELYALVATVALYHDPDENSLSSQELSLLQSLPIYETIRGSYVKIDPAVYYTVSSETFIQPDDEHRLSGRGDAFYQLLGVPNLGNTGILVRYALPNFNQLSSSEQEAVMAYVYRDWDNIKDSAVVNALRSTKFVTSASTVPTNLSSPQELVDPENVLLKQIFAEERSRFPGGKFGTSRWLHILRRCGLCSLKDPALILECAKKIEELGKRDLHSDRLAILKIETNGSSRNVSDAVWSMAGMLVEEIMNNFAAVYNSNFCDKLSKIAFVPAENGIPSVAGGSPNRVLASYNEAILVKDWPLGWTCCPVLFRPNSVPPQFAWGALHLRSPPLISVVIRHLQAVGQNGGEDVLARWPNGKGSRSVEEVFGEVLSYLSTAWDGLSDSDKKELSLHAFIPVANGTRLVTASSLYTRLGMDLAPYIFEAPRAYLSYVDILSALGMHYDPTVPAMVALLVQLQQTSGFHHLNPNELQAVLSILRFIWETSKKSDLRTVDVVVPDETARLVHASACAYVDAAGARLVENIDTTKLRFVHPSLPVALCDVLHVKKLSEAVLEEIDDSEPLEYVDSLGEYSLSAVKAQLGSKAFACSVQSLLRGPHQITEQHILDTLQAACEKLKFVRRLRTRFLLVPSLKDITRAGQHQAFLFISRSQTTLLVAEPPTFIALPDLLAVLVSRLLECSVSLPLGPFFKAGVGDKLDQVARIIATGSEADRQGRDGGVEALLGSSVAPVDARALQFCPLRPFYRGEVVGWHRDGQQSQLKYGRVVEDIRAPAGQPLFRIHVETSPGQVEILSSSNILSFKSTGGGSSASSEQAAVVLGAAGESSEETTMGKGPENLSTSRHEKNEAAILGVAGYAQAITDILTSLGLPLTLERQSLLEHTLSLQEQLNSSNASLLSEQERADAAVQEAETLKSSWTCRICLNSEVNSLLVPCGHVLCHSCCSSLSRCPFCRQFVTSIHRMFRP</sequence>
<dbReference type="OMA" id="APWMNAD"/>
<dbReference type="PANTHER" id="PTHR15600:SF42">
    <property type="entry name" value="SACSIN"/>
    <property type="match status" value="1"/>
</dbReference>
<dbReference type="SUPFAM" id="SSF55874">
    <property type="entry name" value="ATPase domain of HSP90 chaperone/DNA topoisomerase II/histidine kinase"/>
    <property type="match status" value="2"/>
</dbReference>
<dbReference type="Pfam" id="PF13920">
    <property type="entry name" value="zf-C3HC4_3"/>
    <property type="match status" value="1"/>
</dbReference>
<evidence type="ECO:0000313" key="4">
    <source>
        <dbReference type="Proteomes" id="UP000001514"/>
    </source>
</evidence>
<dbReference type="EMBL" id="GL377653">
    <property type="protein sequence ID" value="EFJ10566.1"/>
    <property type="molecule type" value="Genomic_DNA"/>
</dbReference>
<dbReference type="STRING" id="88036.D8SYQ4"/>
<dbReference type="PROSITE" id="PS50089">
    <property type="entry name" value="ZF_RING_2"/>
    <property type="match status" value="1"/>
</dbReference>
<dbReference type="Proteomes" id="UP000001514">
    <property type="component" value="Unassembled WGS sequence"/>
</dbReference>
<dbReference type="NCBIfam" id="NF047352">
    <property type="entry name" value="P_loop_sacsin"/>
    <property type="match status" value="2"/>
</dbReference>
<dbReference type="Pfam" id="PF25794">
    <property type="entry name" value="SACS"/>
    <property type="match status" value="3"/>
</dbReference>
<evidence type="ECO:0000256" key="1">
    <source>
        <dbReference type="PROSITE-ProRule" id="PRU00175"/>
    </source>
</evidence>
<dbReference type="InParanoid" id="D8SYQ4"/>
<reference evidence="3 4" key="1">
    <citation type="journal article" date="2011" name="Science">
        <title>The Selaginella genome identifies genetic changes associated with the evolution of vascular plants.</title>
        <authorList>
            <person name="Banks J.A."/>
            <person name="Nishiyama T."/>
            <person name="Hasebe M."/>
            <person name="Bowman J.L."/>
            <person name="Gribskov M."/>
            <person name="dePamphilis C."/>
            <person name="Albert V.A."/>
            <person name="Aono N."/>
            <person name="Aoyama T."/>
            <person name="Ambrose B.A."/>
            <person name="Ashton N.W."/>
            <person name="Axtell M.J."/>
            <person name="Barker E."/>
            <person name="Barker M.S."/>
            <person name="Bennetzen J.L."/>
            <person name="Bonawitz N.D."/>
            <person name="Chapple C."/>
            <person name="Cheng C."/>
            <person name="Correa L.G."/>
            <person name="Dacre M."/>
            <person name="DeBarry J."/>
            <person name="Dreyer I."/>
            <person name="Elias M."/>
            <person name="Engstrom E.M."/>
            <person name="Estelle M."/>
            <person name="Feng L."/>
            <person name="Finet C."/>
            <person name="Floyd S.K."/>
            <person name="Frommer W.B."/>
            <person name="Fujita T."/>
            <person name="Gramzow L."/>
            <person name="Gutensohn M."/>
            <person name="Harholt J."/>
            <person name="Hattori M."/>
            <person name="Heyl A."/>
            <person name="Hirai T."/>
            <person name="Hiwatashi Y."/>
            <person name="Ishikawa M."/>
            <person name="Iwata M."/>
            <person name="Karol K.G."/>
            <person name="Koehler B."/>
            <person name="Kolukisaoglu U."/>
            <person name="Kubo M."/>
            <person name="Kurata T."/>
            <person name="Lalonde S."/>
            <person name="Li K."/>
            <person name="Li Y."/>
            <person name="Litt A."/>
            <person name="Lyons E."/>
            <person name="Manning G."/>
            <person name="Maruyama T."/>
            <person name="Michael T.P."/>
            <person name="Mikami K."/>
            <person name="Miyazaki S."/>
            <person name="Morinaga S."/>
            <person name="Murata T."/>
            <person name="Mueller-Roeber B."/>
            <person name="Nelson D.R."/>
            <person name="Obara M."/>
            <person name="Oguri Y."/>
            <person name="Olmstead R.G."/>
            <person name="Onodera N."/>
            <person name="Petersen B.L."/>
            <person name="Pils B."/>
            <person name="Prigge M."/>
            <person name="Rensing S.A."/>
            <person name="Riano-Pachon D.M."/>
            <person name="Roberts A.W."/>
            <person name="Sato Y."/>
            <person name="Scheller H.V."/>
            <person name="Schulz B."/>
            <person name="Schulz C."/>
            <person name="Shakirov E.V."/>
            <person name="Shibagaki N."/>
            <person name="Shinohara N."/>
            <person name="Shippen D.E."/>
            <person name="Soerensen I."/>
            <person name="Sotooka R."/>
            <person name="Sugimoto N."/>
            <person name="Sugita M."/>
            <person name="Sumikawa N."/>
            <person name="Tanurdzic M."/>
            <person name="Theissen G."/>
            <person name="Ulvskov P."/>
            <person name="Wakazuki S."/>
            <person name="Weng J.K."/>
            <person name="Willats W.W."/>
            <person name="Wipf D."/>
            <person name="Wolf P.G."/>
            <person name="Yang L."/>
            <person name="Zimmer A.D."/>
            <person name="Zhu Q."/>
            <person name="Mitros T."/>
            <person name="Hellsten U."/>
            <person name="Loque D."/>
            <person name="Otillar R."/>
            <person name="Salamov A."/>
            <person name="Schmutz J."/>
            <person name="Shapiro H."/>
            <person name="Lindquist E."/>
            <person name="Lucas S."/>
            <person name="Rokhsar D."/>
            <person name="Grigoriev I.V."/>
        </authorList>
    </citation>
    <scope>NUCLEOTIDE SEQUENCE [LARGE SCALE GENOMIC DNA]</scope>
</reference>
<dbReference type="InterPro" id="IPR052972">
    <property type="entry name" value="Sacsin_chaperone_reg"/>
</dbReference>
<dbReference type="eggNOG" id="ENOG502QQPY">
    <property type="taxonomic scope" value="Eukaryota"/>
</dbReference>
<dbReference type="GO" id="GO:0030544">
    <property type="term" value="F:Hsp70 protein binding"/>
    <property type="evidence" value="ECO:0000318"/>
    <property type="project" value="GO_Central"/>
</dbReference>
<evidence type="ECO:0000259" key="2">
    <source>
        <dbReference type="PROSITE" id="PS50089"/>
    </source>
</evidence>
<keyword evidence="1" id="KW-0862">Zinc</keyword>
<feature type="domain" description="RING-type" evidence="2">
    <location>
        <begin position="4454"/>
        <end position="4488"/>
    </location>
</feature>
<keyword evidence="4" id="KW-1185">Reference proteome</keyword>
<keyword evidence="1" id="KW-0479">Metal-binding</keyword>
<organism evidence="4">
    <name type="scientific">Selaginella moellendorffii</name>
    <name type="common">Spikemoss</name>
    <dbReference type="NCBI Taxonomy" id="88036"/>
    <lineage>
        <taxon>Eukaryota</taxon>
        <taxon>Viridiplantae</taxon>
        <taxon>Streptophyta</taxon>
        <taxon>Embryophyta</taxon>
        <taxon>Tracheophyta</taxon>
        <taxon>Lycopodiopsida</taxon>
        <taxon>Selaginellales</taxon>
        <taxon>Selaginellaceae</taxon>
        <taxon>Selaginella</taxon>
    </lineage>
</organism>
<gene>
    <name evidence="3" type="ORF">SELMODRAFT_159510</name>
</gene>
<dbReference type="KEGG" id="smo:SELMODRAFT_159510"/>
<proteinExistence type="predicted"/>